<keyword evidence="7" id="KW-0406">Ion transport</keyword>
<evidence type="ECO:0000256" key="10">
    <source>
        <dbReference type="ARBA" id="ARBA00023237"/>
    </source>
</evidence>
<comment type="subunit">
    <text evidence="2">Homotrimer.</text>
</comment>
<dbReference type="GO" id="GO:0009279">
    <property type="term" value="C:cell outer membrane"/>
    <property type="evidence" value="ECO:0007669"/>
    <property type="project" value="UniProtKB-SubCell"/>
</dbReference>
<reference evidence="13" key="1">
    <citation type="submission" date="2006-05" db="EMBL/GenBank/DDBJ databases">
        <title>Complete sequence of chromosome 1 of Burkholderia cenocepacia AU 1054.</title>
        <authorList>
            <consortium name="US DOE Joint Genome Institute"/>
            <person name="Copeland A."/>
            <person name="Lucas S."/>
            <person name="Lapidus A."/>
            <person name="Barry K."/>
            <person name="Detter J.C."/>
            <person name="Glavina del Rio T."/>
            <person name="Hammon N."/>
            <person name="Israni S."/>
            <person name="Dalin E."/>
            <person name="Tice H."/>
            <person name="Pitluck S."/>
            <person name="Chain P."/>
            <person name="Malfatti S."/>
            <person name="Shin M."/>
            <person name="Vergez L."/>
            <person name="Schmutz J."/>
            <person name="Larimer F."/>
            <person name="Land M."/>
            <person name="Hauser L."/>
            <person name="Kyrpides N."/>
            <person name="Lykidis A."/>
            <person name="LiPuma J.J."/>
            <person name="Konstantinidis K."/>
            <person name="Tiedje J.M."/>
            <person name="Richardson P."/>
        </authorList>
    </citation>
    <scope>NUCLEOTIDE SEQUENCE [LARGE SCALE GENOMIC DNA]</scope>
    <source>
        <strain evidence="13">AU 1054</strain>
    </source>
</reference>
<dbReference type="Gene3D" id="2.40.160.10">
    <property type="entry name" value="Porin"/>
    <property type="match status" value="1"/>
</dbReference>
<feature type="domain" description="Porin" evidence="12">
    <location>
        <begin position="12"/>
        <end position="342"/>
    </location>
</feature>
<dbReference type="SUPFAM" id="SSF56935">
    <property type="entry name" value="Porins"/>
    <property type="match status" value="1"/>
</dbReference>
<keyword evidence="3" id="KW-0813">Transport</keyword>
<proteinExistence type="predicted"/>
<feature type="chain" id="PRO_5002601966" evidence="11">
    <location>
        <begin position="23"/>
        <end position="376"/>
    </location>
</feature>
<evidence type="ECO:0000259" key="12">
    <source>
        <dbReference type="Pfam" id="PF13609"/>
    </source>
</evidence>
<keyword evidence="5" id="KW-0812">Transmembrane</keyword>
<evidence type="ECO:0000256" key="11">
    <source>
        <dbReference type="SAM" id="SignalP"/>
    </source>
</evidence>
<keyword evidence="6 11" id="KW-0732">Signal</keyword>
<dbReference type="InterPro" id="IPR001702">
    <property type="entry name" value="Porin_Gram-ve"/>
</dbReference>
<protein>
    <submittedName>
        <fullName evidence="13">Porin, Gram-negative type</fullName>
    </submittedName>
</protein>
<organism evidence="13">
    <name type="scientific">Burkholderia orbicola (strain AU 1054)</name>
    <dbReference type="NCBI Taxonomy" id="331271"/>
    <lineage>
        <taxon>Bacteria</taxon>
        <taxon>Pseudomonadati</taxon>
        <taxon>Pseudomonadota</taxon>
        <taxon>Betaproteobacteria</taxon>
        <taxon>Burkholderiales</taxon>
        <taxon>Burkholderiaceae</taxon>
        <taxon>Burkholderia</taxon>
        <taxon>Burkholderia cepacia complex</taxon>
        <taxon>Burkholderia orbicola</taxon>
    </lineage>
</organism>
<dbReference type="GO" id="GO:0046930">
    <property type="term" value="C:pore complex"/>
    <property type="evidence" value="ECO:0007669"/>
    <property type="project" value="UniProtKB-KW"/>
</dbReference>
<dbReference type="InterPro" id="IPR002299">
    <property type="entry name" value="Porin_Neis"/>
</dbReference>
<evidence type="ECO:0000256" key="7">
    <source>
        <dbReference type="ARBA" id="ARBA00023065"/>
    </source>
</evidence>
<keyword evidence="9" id="KW-0472">Membrane</keyword>
<dbReference type="AlphaFoldDB" id="A0A0H2XR22"/>
<evidence type="ECO:0000256" key="6">
    <source>
        <dbReference type="ARBA" id="ARBA00022729"/>
    </source>
</evidence>
<gene>
    <name evidence="13" type="ordered locus">Bcen_1516</name>
</gene>
<dbReference type="HOGENOM" id="CLU_038238_0_1_4"/>
<dbReference type="GO" id="GO:0034220">
    <property type="term" value="P:monoatomic ion transmembrane transport"/>
    <property type="evidence" value="ECO:0007669"/>
    <property type="project" value="InterPro"/>
</dbReference>
<keyword evidence="10" id="KW-0998">Cell outer membrane</keyword>
<evidence type="ECO:0000256" key="1">
    <source>
        <dbReference type="ARBA" id="ARBA00004571"/>
    </source>
</evidence>
<dbReference type="InterPro" id="IPR050298">
    <property type="entry name" value="Gram-neg_bact_OMP"/>
</dbReference>
<dbReference type="EMBL" id="CP000378">
    <property type="protein sequence ID" value="ABF76422.1"/>
    <property type="molecule type" value="Genomic_DNA"/>
</dbReference>
<evidence type="ECO:0000256" key="9">
    <source>
        <dbReference type="ARBA" id="ARBA00023136"/>
    </source>
</evidence>
<feature type="signal peptide" evidence="11">
    <location>
        <begin position="1"/>
        <end position="22"/>
    </location>
</feature>
<keyword evidence="8" id="KW-0626">Porin</keyword>
<dbReference type="PRINTS" id="PR00184">
    <property type="entry name" value="NEISSPPORIN"/>
</dbReference>
<sequence length="376" mass="38843" precursor="true">MKRKVISAISLSITAYAAGAHAQSSVTLYGIVDTGIAYIHNSGGQASQWKMSAGNLSGNEWGLKGTEDLGGGLSASFQLENGFDLGSGQLQNDGRMFGRQAFVGLGSTRFGTVTLGRQYDPVTDLVQPITADSYSGLFAPPGDIDNYDDSARFNSAVKWTSPSWGGVTVETMYAFGGVAGSTGSGQSWSAAAAYSGGALSVAGGFLHVDNGNARTSARGTSSADSFFNSAVNAAYATARGIDIGRIGAQYVVGPVTAGAAYSYTRYTSDGASTFAGSQHFQNGSVFASWMATPTLQVIGGYNYTRSGGHSSATYQQVNLGVDYLLSKRTDVYAMAGYQHASGDNGQGSAQAVIGSYDVNSGANSQIVAIVGLRHKF</sequence>
<evidence type="ECO:0000256" key="8">
    <source>
        <dbReference type="ARBA" id="ARBA00023114"/>
    </source>
</evidence>
<accession>A0A0H2XR22</accession>
<dbReference type="Pfam" id="PF13609">
    <property type="entry name" value="Porin_4"/>
    <property type="match status" value="1"/>
</dbReference>
<dbReference type="GO" id="GO:0015288">
    <property type="term" value="F:porin activity"/>
    <property type="evidence" value="ECO:0007669"/>
    <property type="project" value="UniProtKB-KW"/>
</dbReference>
<evidence type="ECO:0000256" key="2">
    <source>
        <dbReference type="ARBA" id="ARBA00011233"/>
    </source>
</evidence>
<dbReference type="InterPro" id="IPR033900">
    <property type="entry name" value="Gram_neg_porin_domain"/>
</dbReference>
<dbReference type="PRINTS" id="PR00182">
    <property type="entry name" value="ECOLNEIPORIN"/>
</dbReference>
<dbReference type="CDD" id="cd00342">
    <property type="entry name" value="gram_neg_porins"/>
    <property type="match status" value="1"/>
</dbReference>
<evidence type="ECO:0000256" key="5">
    <source>
        <dbReference type="ARBA" id="ARBA00022692"/>
    </source>
</evidence>
<dbReference type="InterPro" id="IPR023614">
    <property type="entry name" value="Porin_dom_sf"/>
</dbReference>
<dbReference type="PANTHER" id="PTHR34501:SF9">
    <property type="entry name" value="MAJOR OUTER MEMBRANE PROTEIN P.IA"/>
    <property type="match status" value="1"/>
</dbReference>
<dbReference type="PANTHER" id="PTHR34501">
    <property type="entry name" value="PROTEIN YDDL-RELATED"/>
    <property type="match status" value="1"/>
</dbReference>
<keyword evidence="4" id="KW-1134">Transmembrane beta strand</keyword>
<comment type="subcellular location">
    <subcellularLocation>
        <location evidence="1">Cell outer membrane</location>
        <topology evidence="1">Multi-pass membrane protein</topology>
    </subcellularLocation>
</comment>
<evidence type="ECO:0000256" key="4">
    <source>
        <dbReference type="ARBA" id="ARBA00022452"/>
    </source>
</evidence>
<evidence type="ECO:0000313" key="13">
    <source>
        <dbReference type="EMBL" id="ABF76422.1"/>
    </source>
</evidence>
<evidence type="ECO:0000256" key="3">
    <source>
        <dbReference type="ARBA" id="ARBA00022448"/>
    </source>
</evidence>
<name>A0A0H2XR22_BURO1</name>